<evidence type="ECO:0000313" key="5">
    <source>
        <dbReference type="Proteomes" id="UP000594468"/>
    </source>
</evidence>
<dbReference type="Pfam" id="PF02449">
    <property type="entry name" value="Glyco_hydro_42"/>
    <property type="match status" value="1"/>
</dbReference>
<sequence length="361" mass="41140">MPPAPRATLGTPQVVQTQHRQICVHTRLIDEVHEWKIQQSLRMVREMGATTIVEFFPWAYIEPSPGNYNWSQVDTIMQHAQNQGIQVIARLGYVPEWARPTAEDQSTTLNYLTSENYADFAAFAAKFASRYKNEISQIIIWNEPNLSFEWGFQAVDPAAYANLLQAVYPVIKEANPDVEILAGALAPTLESADSANGMNDIDYLRGMYEAGAGDSFDALAIHTYGFTYPAEATPSSDTLNFRRAELLRAVMTEFGDEVKPVYITEMGWNDHPRWANSVTPAQRAQYTIKAFQWADENWPWAKTLCVWALRYPAPTYNYPDYFTLLTPAFQAKPIYYAIQDYAHGDEQETPLWYPPPIIEER</sequence>
<evidence type="ECO:0000256" key="1">
    <source>
        <dbReference type="ARBA" id="ARBA00022801"/>
    </source>
</evidence>
<accession>A0A7S8E5L2</accession>
<protein>
    <submittedName>
        <fullName evidence="4">Beta-galactosidase</fullName>
    </submittedName>
</protein>
<dbReference type="PANTHER" id="PTHR12631">
    <property type="entry name" value="ALPHA-L-IDURONIDASE"/>
    <property type="match status" value="1"/>
</dbReference>
<organism evidence="4 5">
    <name type="scientific">Phototrophicus methaneseepsis</name>
    <dbReference type="NCBI Taxonomy" id="2710758"/>
    <lineage>
        <taxon>Bacteria</taxon>
        <taxon>Bacillati</taxon>
        <taxon>Chloroflexota</taxon>
        <taxon>Candidatus Thermofontia</taxon>
        <taxon>Phototrophicales</taxon>
        <taxon>Phototrophicaceae</taxon>
        <taxon>Phototrophicus</taxon>
    </lineage>
</organism>
<name>A0A7S8E5L2_9CHLR</name>
<dbReference type="PANTHER" id="PTHR12631:SF10">
    <property type="entry name" value="BETA-XYLOSIDASE-LIKE PROTEIN-RELATED"/>
    <property type="match status" value="1"/>
</dbReference>
<proteinExistence type="predicted"/>
<dbReference type="SUPFAM" id="SSF51445">
    <property type="entry name" value="(Trans)glycosidases"/>
    <property type="match status" value="1"/>
</dbReference>
<dbReference type="Gene3D" id="3.20.20.80">
    <property type="entry name" value="Glycosidases"/>
    <property type="match status" value="1"/>
</dbReference>
<reference evidence="4 5" key="1">
    <citation type="submission" date="2020-02" db="EMBL/GenBank/DDBJ databases">
        <authorList>
            <person name="Zheng R.K."/>
            <person name="Sun C.M."/>
        </authorList>
    </citation>
    <scope>NUCLEOTIDE SEQUENCE [LARGE SCALE GENOMIC DNA]</scope>
    <source>
        <strain evidence="5">rifampicinis</strain>
    </source>
</reference>
<dbReference type="AlphaFoldDB" id="A0A7S8E5L2"/>
<dbReference type="Proteomes" id="UP000594468">
    <property type="component" value="Chromosome"/>
</dbReference>
<evidence type="ECO:0000256" key="2">
    <source>
        <dbReference type="ARBA" id="ARBA00023295"/>
    </source>
</evidence>
<evidence type="ECO:0000259" key="3">
    <source>
        <dbReference type="Pfam" id="PF02449"/>
    </source>
</evidence>
<keyword evidence="1" id="KW-0378">Hydrolase</keyword>
<dbReference type="InterPro" id="IPR051923">
    <property type="entry name" value="Glycosyl_Hydrolase_39"/>
</dbReference>
<dbReference type="InterPro" id="IPR017853">
    <property type="entry name" value="GH"/>
</dbReference>
<dbReference type="KEGG" id="pmet:G4Y79_13930"/>
<dbReference type="RefSeq" id="WP_195168882.1">
    <property type="nucleotide sequence ID" value="NZ_CP062983.1"/>
</dbReference>
<dbReference type="GO" id="GO:0005975">
    <property type="term" value="P:carbohydrate metabolic process"/>
    <property type="evidence" value="ECO:0007669"/>
    <property type="project" value="InterPro"/>
</dbReference>
<keyword evidence="2" id="KW-0326">Glycosidase</keyword>
<dbReference type="EMBL" id="CP062983">
    <property type="protein sequence ID" value="QPC80807.1"/>
    <property type="molecule type" value="Genomic_DNA"/>
</dbReference>
<evidence type="ECO:0000313" key="4">
    <source>
        <dbReference type="EMBL" id="QPC80807.1"/>
    </source>
</evidence>
<gene>
    <name evidence="4" type="ORF">G4Y79_13930</name>
</gene>
<dbReference type="InterPro" id="IPR013529">
    <property type="entry name" value="Glyco_hydro_42_N"/>
</dbReference>
<keyword evidence="5" id="KW-1185">Reference proteome</keyword>
<dbReference type="GO" id="GO:0009341">
    <property type="term" value="C:beta-galactosidase complex"/>
    <property type="evidence" value="ECO:0007669"/>
    <property type="project" value="InterPro"/>
</dbReference>
<feature type="domain" description="Glycoside hydrolase family 42 N-terminal" evidence="3">
    <location>
        <begin position="32"/>
        <end position="88"/>
    </location>
</feature>
<dbReference type="GO" id="GO:0004565">
    <property type="term" value="F:beta-galactosidase activity"/>
    <property type="evidence" value="ECO:0007669"/>
    <property type="project" value="InterPro"/>
</dbReference>